<keyword evidence="1" id="KW-0479">Metal-binding</keyword>
<evidence type="ECO:0000256" key="3">
    <source>
        <dbReference type="ARBA" id="ARBA00022833"/>
    </source>
</evidence>
<organism evidence="7 8">
    <name type="scientific">Sphaerosporella brunnea</name>
    <dbReference type="NCBI Taxonomy" id="1250544"/>
    <lineage>
        <taxon>Eukaryota</taxon>
        <taxon>Fungi</taxon>
        <taxon>Dikarya</taxon>
        <taxon>Ascomycota</taxon>
        <taxon>Pezizomycotina</taxon>
        <taxon>Pezizomycetes</taxon>
        <taxon>Pezizales</taxon>
        <taxon>Pyronemataceae</taxon>
        <taxon>Sphaerosporella</taxon>
    </lineage>
</organism>
<dbReference type="OrthoDB" id="4482678at2759"/>
<keyword evidence="2 4" id="KW-0863">Zinc-finger</keyword>
<evidence type="ECO:0000256" key="4">
    <source>
        <dbReference type="PROSITE-ProRule" id="PRU00325"/>
    </source>
</evidence>
<feature type="domain" description="SWIM-type" evidence="6">
    <location>
        <begin position="13"/>
        <end position="45"/>
    </location>
</feature>
<feature type="compositionally biased region" description="Basic residues" evidence="5">
    <location>
        <begin position="118"/>
        <end position="127"/>
    </location>
</feature>
<gene>
    <name evidence="7" type="ORF">FN846DRAFT_912471</name>
</gene>
<dbReference type="InterPro" id="IPR007527">
    <property type="entry name" value="Znf_SWIM"/>
</dbReference>
<accession>A0A5J5EHU2</accession>
<sequence>MGRAKRADSDIVYIVDFENRTCTCLRFQDTDIPCGHAVALIRRLKQAPSDYMPSYVKNRTLINSNSEDFPPFDIGDLRSIKQRMLVDSEDNSDTDSDASTELSEPPLDECEPPVTRATRGRPPKKRVPGAGQHLSDIQTFLTPARTYQDFRIIGPTWHTFWDPV</sequence>
<feature type="region of interest" description="Disordered" evidence="5">
    <location>
        <begin position="85"/>
        <end position="134"/>
    </location>
</feature>
<evidence type="ECO:0000313" key="8">
    <source>
        <dbReference type="Proteomes" id="UP000326924"/>
    </source>
</evidence>
<dbReference type="EMBL" id="VXIS01000309">
    <property type="protein sequence ID" value="KAA8894804.1"/>
    <property type="molecule type" value="Genomic_DNA"/>
</dbReference>
<evidence type="ECO:0000256" key="5">
    <source>
        <dbReference type="SAM" id="MobiDB-lite"/>
    </source>
</evidence>
<dbReference type="GO" id="GO:0008270">
    <property type="term" value="F:zinc ion binding"/>
    <property type="evidence" value="ECO:0007669"/>
    <property type="project" value="UniProtKB-KW"/>
</dbReference>
<evidence type="ECO:0000256" key="1">
    <source>
        <dbReference type="ARBA" id="ARBA00022723"/>
    </source>
</evidence>
<dbReference type="InterPro" id="IPR006564">
    <property type="entry name" value="Znf_PMZ"/>
</dbReference>
<name>A0A5J5EHU2_9PEZI</name>
<protein>
    <recommendedName>
        <fullName evidence="6">SWIM-type domain-containing protein</fullName>
    </recommendedName>
</protein>
<dbReference type="AlphaFoldDB" id="A0A5J5EHU2"/>
<dbReference type="Pfam" id="PF04434">
    <property type="entry name" value="SWIM"/>
    <property type="match status" value="1"/>
</dbReference>
<keyword evidence="8" id="KW-1185">Reference proteome</keyword>
<evidence type="ECO:0000256" key="2">
    <source>
        <dbReference type="ARBA" id="ARBA00022771"/>
    </source>
</evidence>
<dbReference type="Proteomes" id="UP000326924">
    <property type="component" value="Unassembled WGS sequence"/>
</dbReference>
<dbReference type="PROSITE" id="PS50966">
    <property type="entry name" value="ZF_SWIM"/>
    <property type="match status" value="1"/>
</dbReference>
<evidence type="ECO:0000313" key="7">
    <source>
        <dbReference type="EMBL" id="KAA8894804.1"/>
    </source>
</evidence>
<feature type="compositionally biased region" description="Acidic residues" evidence="5">
    <location>
        <begin position="87"/>
        <end position="98"/>
    </location>
</feature>
<dbReference type="InParanoid" id="A0A5J5EHU2"/>
<reference evidence="7 8" key="1">
    <citation type="submission" date="2019-09" db="EMBL/GenBank/DDBJ databases">
        <title>Draft genome of the ectomycorrhizal ascomycete Sphaerosporella brunnea.</title>
        <authorList>
            <consortium name="DOE Joint Genome Institute"/>
            <person name="Benucci G.M."/>
            <person name="Marozzi G."/>
            <person name="Antonielli L."/>
            <person name="Sanchez S."/>
            <person name="Marco P."/>
            <person name="Wang X."/>
            <person name="Falini L.B."/>
            <person name="Barry K."/>
            <person name="Haridas S."/>
            <person name="Lipzen A."/>
            <person name="Labutti K."/>
            <person name="Grigoriev I.V."/>
            <person name="Murat C."/>
            <person name="Martin F."/>
            <person name="Albertini E."/>
            <person name="Donnini D."/>
            <person name="Bonito G."/>
        </authorList>
    </citation>
    <scope>NUCLEOTIDE SEQUENCE [LARGE SCALE GENOMIC DNA]</scope>
    <source>
        <strain evidence="7 8">Sb_GMNB300</strain>
    </source>
</reference>
<proteinExistence type="predicted"/>
<evidence type="ECO:0000259" key="6">
    <source>
        <dbReference type="PROSITE" id="PS50966"/>
    </source>
</evidence>
<comment type="caution">
    <text evidence="7">The sequence shown here is derived from an EMBL/GenBank/DDBJ whole genome shotgun (WGS) entry which is preliminary data.</text>
</comment>
<keyword evidence="3" id="KW-0862">Zinc</keyword>
<dbReference type="SMART" id="SM00575">
    <property type="entry name" value="ZnF_PMZ"/>
    <property type="match status" value="1"/>
</dbReference>